<reference evidence="2" key="1">
    <citation type="submission" date="2020-12" db="EMBL/GenBank/DDBJ databases">
        <title>Bacterial taxonomy.</title>
        <authorList>
            <person name="Pan X."/>
        </authorList>
    </citation>
    <scope>NUCLEOTIDE SEQUENCE</scope>
    <source>
        <strain evidence="2">M0105</strain>
    </source>
</reference>
<keyword evidence="3" id="KW-1185">Reference proteome</keyword>
<sequence>MTDSRAAAGIGAGIALALGLFGLSACTAGPAVSPDAGPPTRAVHVVSNNWHTGIVVPRAAILATGLMPEAGDFPDAAYLTFGWGDRDYYPAPEATVGMALGAALVPTPAVMHVEASPGPPAPVPGGREVLRVPLSNSGLDALIAAIAGDFERPEGAPARRIAPGLGAGSGFYPARGSFHLFNTCNTWTARMLRAGGVDIAPAGVVSASDLTARLRAALDAQPRAAPQTAAAATGAARRAFRSAADSRPPA</sequence>
<gene>
    <name evidence="2" type="ORF">H0I76_17215</name>
</gene>
<dbReference type="AlphaFoldDB" id="A0A8J7M9Q1"/>
<name>A0A8J7M9Q1_9RHOB</name>
<dbReference type="InterPro" id="IPR011727">
    <property type="entry name" value="CHP02117"/>
</dbReference>
<accession>A0A8J7M9Q1</accession>
<dbReference type="Proteomes" id="UP000655420">
    <property type="component" value="Unassembled WGS sequence"/>
</dbReference>
<evidence type="ECO:0000313" key="2">
    <source>
        <dbReference type="EMBL" id="MBK0400941.1"/>
    </source>
</evidence>
<dbReference type="RefSeq" id="WP_200612792.1">
    <property type="nucleotide sequence ID" value="NZ_JAEHHL010000012.1"/>
</dbReference>
<proteinExistence type="predicted"/>
<feature type="region of interest" description="Disordered" evidence="1">
    <location>
        <begin position="224"/>
        <end position="250"/>
    </location>
</feature>
<dbReference type="EMBL" id="JAEHHL010000012">
    <property type="protein sequence ID" value="MBK0400941.1"/>
    <property type="molecule type" value="Genomic_DNA"/>
</dbReference>
<dbReference type="PROSITE" id="PS51257">
    <property type="entry name" value="PROKAR_LIPOPROTEIN"/>
    <property type="match status" value="1"/>
</dbReference>
<evidence type="ECO:0000256" key="1">
    <source>
        <dbReference type="SAM" id="MobiDB-lite"/>
    </source>
</evidence>
<evidence type="ECO:0000313" key="3">
    <source>
        <dbReference type="Proteomes" id="UP000655420"/>
    </source>
</evidence>
<comment type="caution">
    <text evidence="2">The sequence shown here is derived from an EMBL/GenBank/DDBJ whole genome shotgun (WGS) entry which is preliminary data.</text>
</comment>
<dbReference type="Pfam" id="PF09601">
    <property type="entry name" value="DUF2459"/>
    <property type="match status" value="1"/>
</dbReference>
<protein>
    <submittedName>
        <fullName evidence="2">DUF2459 domain-containing protein</fullName>
    </submittedName>
</protein>
<organism evidence="2 3">
    <name type="scientific">Thermohalobaculum xanthum</name>
    <dbReference type="NCBI Taxonomy" id="2753746"/>
    <lineage>
        <taxon>Bacteria</taxon>
        <taxon>Pseudomonadati</taxon>
        <taxon>Pseudomonadota</taxon>
        <taxon>Alphaproteobacteria</taxon>
        <taxon>Rhodobacterales</taxon>
        <taxon>Paracoccaceae</taxon>
        <taxon>Thermohalobaculum</taxon>
    </lineage>
</organism>